<organism evidence="2 3">
    <name type="scientific">Zhihengliuella halotolerans</name>
    <dbReference type="NCBI Taxonomy" id="370736"/>
    <lineage>
        <taxon>Bacteria</taxon>
        <taxon>Bacillati</taxon>
        <taxon>Actinomycetota</taxon>
        <taxon>Actinomycetes</taxon>
        <taxon>Micrococcales</taxon>
        <taxon>Micrococcaceae</taxon>
        <taxon>Zhihengliuella</taxon>
    </lineage>
</organism>
<dbReference type="EMBL" id="SHLA01000001">
    <property type="protein sequence ID" value="RZU61356.1"/>
    <property type="molecule type" value="Genomic_DNA"/>
</dbReference>
<keyword evidence="3" id="KW-1185">Reference proteome</keyword>
<sequence length="187" mass="20601">MQINAGTVRRWVGIVRRVIRDVNKTKGATSGPRNRHGGQRPDAAPASLGGGSWEEGGYPGDFTGAVRPVYTPSPDGIPDPGEIVWAWIPYEEDYSRGKDRPVLLIGRDGSYLLALMLTSRDHNNEHESDPDYVDIGSGDWDGRGRESEVKVDRVIRLLPAGVRREGAVLPRQKFDLVARRVAGRFDG</sequence>
<dbReference type="RefSeq" id="WP_130449654.1">
    <property type="nucleotide sequence ID" value="NZ_SHLA01000001.1"/>
</dbReference>
<dbReference type="OrthoDB" id="5184628at2"/>
<gene>
    <name evidence="2" type="ORF">EV380_0925</name>
</gene>
<dbReference type="SUPFAM" id="SSF50118">
    <property type="entry name" value="Cell growth inhibitor/plasmid maintenance toxic component"/>
    <property type="match status" value="1"/>
</dbReference>
<accession>A0A4V2G9Q6</accession>
<protein>
    <submittedName>
        <fullName evidence="2">PemK-like, MazF-like toxin of type II toxin-antitoxin system</fullName>
    </submittedName>
</protein>
<evidence type="ECO:0000313" key="2">
    <source>
        <dbReference type="EMBL" id="RZU61356.1"/>
    </source>
</evidence>
<name>A0A4V2G9Q6_9MICC</name>
<proteinExistence type="predicted"/>
<dbReference type="Pfam" id="PF02452">
    <property type="entry name" value="PemK_toxin"/>
    <property type="match status" value="1"/>
</dbReference>
<dbReference type="InterPro" id="IPR003477">
    <property type="entry name" value="PemK-like"/>
</dbReference>
<feature type="region of interest" description="Disordered" evidence="1">
    <location>
        <begin position="23"/>
        <end position="56"/>
    </location>
</feature>
<dbReference type="GO" id="GO:0003677">
    <property type="term" value="F:DNA binding"/>
    <property type="evidence" value="ECO:0007669"/>
    <property type="project" value="InterPro"/>
</dbReference>
<evidence type="ECO:0000256" key="1">
    <source>
        <dbReference type="SAM" id="MobiDB-lite"/>
    </source>
</evidence>
<evidence type="ECO:0000313" key="3">
    <source>
        <dbReference type="Proteomes" id="UP000292685"/>
    </source>
</evidence>
<dbReference type="AlphaFoldDB" id="A0A4V2G9Q6"/>
<reference evidence="2 3" key="1">
    <citation type="submission" date="2019-02" db="EMBL/GenBank/DDBJ databases">
        <title>Sequencing the genomes of 1000 actinobacteria strains.</title>
        <authorList>
            <person name="Klenk H.-P."/>
        </authorList>
    </citation>
    <scope>NUCLEOTIDE SEQUENCE [LARGE SCALE GENOMIC DNA]</scope>
    <source>
        <strain evidence="2 3">DSM 17364</strain>
    </source>
</reference>
<comment type="caution">
    <text evidence="2">The sequence shown here is derived from an EMBL/GenBank/DDBJ whole genome shotgun (WGS) entry which is preliminary data.</text>
</comment>
<dbReference type="Proteomes" id="UP000292685">
    <property type="component" value="Unassembled WGS sequence"/>
</dbReference>